<keyword evidence="2" id="KW-1185">Reference proteome</keyword>
<sequence>MYGQYAYIGYTLACLDLTTKIVLEKSSEWHEFVRIVNAAKAERILRGYDTQVVGRFIVLIEWPSMAPHEQEIQIALALEVLSTFTSSSPVPVHIV</sequence>
<proteinExistence type="predicted"/>
<dbReference type="Proteomes" id="UP000809789">
    <property type="component" value="Unassembled WGS sequence"/>
</dbReference>
<comment type="caution">
    <text evidence="1">The sequence shown here is derived from an EMBL/GenBank/DDBJ whole genome shotgun (WGS) entry which is preliminary data.</text>
</comment>
<protein>
    <submittedName>
        <fullName evidence="1">Uncharacterized protein</fullName>
    </submittedName>
</protein>
<dbReference type="AlphaFoldDB" id="A0A8K0PKC0"/>
<evidence type="ECO:0000313" key="1">
    <source>
        <dbReference type="EMBL" id="KAG8628679.1"/>
    </source>
</evidence>
<dbReference type="EMBL" id="JAESVG020000003">
    <property type="protein sequence ID" value="KAG8628679.1"/>
    <property type="molecule type" value="Genomic_DNA"/>
</dbReference>
<accession>A0A8K0PKC0</accession>
<name>A0A8K0PKC0_9PEZI</name>
<organism evidence="1 2">
    <name type="scientific">Elsinoe batatas</name>
    <dbReference type="NCBI Taxonomy" id="2601811"/>
    <lineage>
        <taxon>Eukaryota</taxon>
        <taxon>Fungi</taxon>
        <taxon>Dikarya</taxon>
        <taxon>Ascomycota</taxon>
        <taxon>Pezizomycotina</taxon>
        <taxon>Dothideomycetes</taxon>
        <taxon>Dothideomycetidae</taxon>
        <taxon>Myriangiales</taxon>
        <taxon>Elsinoaceae</taxon>
        <taxon>Elsinoe</taxon>
    </lineage>
</organism>
<evidence type="ECO:0000313" key="2">
    <source>
        <dbReference type="Proteomes" id="UP000809789"/>
    </source>
</evidence>
<reference evidence="1" key="1">
    <citation type="submission" date="2021-07" db="EMBL/GenBank/DDBJ databases">
        <title>Elsinoe batatas strain:CRI-CJ2 Genome sequencing and assembly.</title>
        <authorList>
            <person name="Huang L."/>
        </authorList>
    </citation>
    <scope>NUCLEOTIDE SEQUENCE</scope>
    <source>
        <strain evidence="1">CRI-CJ2</strain>
    </source>
</reference>
<gene>
    <name evidence="1" type="ORF">KVT40_002544</name>
</gene>